<dbReference type="Pfam" id="PF10846">
    <property type="entry name" value="DUF2722"/>
    <property type="match status" value="1"/>
</dbReference>
<feature type="compositionally biased region" description="Low complexity" evidence="1">
    <location>
        <begin position="345"/>
        <end position="356"/>
    </location>
</feature>
<reference evidence="2" key="1">
    <citation type="journal article" date="2021" name="IMA Fungus">
        <title>Genomic characterization of three marine fungi, including Emericellopsis atlantica sp. nov. with signatures of a generalist lifestyle and marine biomass degradation.</title>
        <authorList>
            <person name="Hagestad O.C."/>
            <person name="Hou L."/>
            <person name="Andersen J.H."/>
            <person name="Hansen E.H."/>
            <person name="Altermark B."/>
            <person name="Li C."/>
            <person name="Kuhnert E."/>
            <person name="Cox R.J."/>
            <person name="Crous P.W."/>
            <person name="Spatafora J.W."/>
            <person name="Lail K."/>
            <person name="Amirebrahimi M."/>
            <person name="Lipzen A."/>
            <person name="Pangilinan J."/>
            <person name="Andreopoulos W."/>
            <person name="Hayes R.D."/>
            <person name="Ng V."/>
            <person name="Grigoriev I.V."/>
            <person name="Jackson S.A."/>
            <person name="Sutton T.D.S."/>
            <person name="Dobson A.D.W."/>
            <person name="Rama T."/>
        </authorList>
    </citation>
    <scope>NUCLEOTIDE SEQUENCE</scope>
    <source>
        <strain evidence="2">TS7</strain>
    </source>
</reference>
<gene>
    <name evidence="2" type="ORF">F5Z01DRAFT_13407</name>
</gene>
<dbReference type="OrthoDB" id="20105at2759"/>
<comment type="caution">
    <text evidence="2">The sequence shown here is derived from an EMBL/GenBank/DDBJ whole genome shotgun (WGS) entry which is preliminary data.</text>
</comment>
<feature type="compositionally biased region" description="Polar residues" evidence="1">
    <location>
        <begin position="235"/>
        <end position="249"/>
    </location>
</feature>
<feature type="compositionally biased region" description="Pro residues" evidence="1">
    <location>
        <begin position="19"/>
        <end position="29"/>
    </location>
</feature>
<accession>A0A9P7ZV86</accession>
<feature type="compositionally biased region" description="Basic and acidic residues" evidence="1">
    <location>
        <begin position="152"/>
        <end position="172"/>
    </location>
</feature>
<feature type="region of interest" description="Disordered" evidence="1">
    <location>
        <begin position="224"/>
        <end position="376"/>
    </location>
</feature>
<keyword evidence="3" id="KW-1185">Reference proteome</keyword>
<dbReference type="InterPro" id="IPR021216">
    <property type="entry name" value="DUF2722"/>
</dbReference>
<sequence>MLTAKQASVFGYTSVHDLPTPPSTRPSPPGTYQDHPYKRAKSARQSHSPPPPPQPMSSSHRGLPPPAAMALPPHQQQGPSVSSHAPPHAPPPSHHHHQHVVQQQSHPHQQPPPPPPGGQGLLTVAQGPSTLPAPPPQWQGSEESMRNWLQARAEEERTKQEEERTRQETLRLEQRKIESDMLRASLSGGIPPPMVPLVFAGMGAGGVLPQAALDWAQQFMNTAQSQHLQIMPPQGQASPRHQRDPSGQSFGPYGSGVPAQATPHPSATYQTQPGSPSRIRSQTIGGPSTHQSQLMANPPNTNTNVASGGLASGPPTQPPHGQLQGQQSSQEAGPGLYFHHWQPPTSQAGGSTSASTNRPGSPPGSSQIKRKREAID</sequence>
<feature type="compositionally biased region" description="Polar residues" evidence="1">
    <location>
        <begin position="357"/>
        <end position="367"/>
    </location>
</feature>
<evidence type="ECO:0000256" key="1">
    <source>
        <dbReference type="SAM" id="MobiDB-lite"/>
    </source>
</evidence>
<evidence type="ECO:0000313" key="2">
    <source>
        <dbReference type="EMBL" id="KAG9258979.1"/>
    </source>
</evidence>
<dbReference type="GeneID" id="70288496"/>
<proteinExistence type="predicted"/>
<protein>
    <submittedName>
        <fullName evidence="2">Uncharacterized protein</fullName>
    </submittedName>
</protein>
<feature type="compositionally biased region" description="Polar residues" evidence="1">
    <location>
        <begin position="263"/>
        <end position="306"/>
    </location>
</feature>
<dbReference type="Proteomes" id="UP000887229">
    <property type="component" value="Unassembled WGS sequence"/>
</dbReference>
<feature type="compositionally biased region" description="Low complexity" evidence="1">
    <location>
        <begin position="68"/>
        <end position="86"/>
    </location>
</feature>
<name>A0A9P7ZV86_9HYPO</name>
<evidence type="ECO:0000313" key="3">
    <source>
        <dbReference type="Proteomes" id="UP000887229"/>
    </source>
</evidence>
<dbReference type="RefSeq" id="XP_046122903.1">
    <property type="nucleotide sequence ID" value="XM_046257593.1"/>
</dbReference>
<dbReference type="AlphaFoldDB" id="A0A9P7ZV86"/>
<organism evidence="2 3">
    <name type="scientific">Emericellopsis atlantica</name>
    <dbReference type="NCBI Taxonomy" id="2614577"/>
    <lineage>
        <taxon>Eukaryota</taxon>
        <taxon>Fungi</taxon>
        <taxon>Dikarya</taxon>
        <taxon>Ascomycota</taxon>
        <taxon>Pezizomycotina</taxon>
        <taxon>Sordariomycetes</taxon>
        <taxon>Hypocreomycetidae</taxon>
        <taxon>Hypocreales</taxon>
        <taxon>Bionectriaceae</taxon>
        <taxon>Emericellopsis</taxon>
    </lineage>
</organism>
<dbReference type="EMBL" id="MU251242">
    <property type="protein sequence ID" value="KAG9258979.1"/>
    <property type="molecule type" value="Genomic_DNA"/>
</dbReference>
<feature type="region of interest" description="Disordered" evidence="1">
    <location>
        <begin position="1"/>
        <end position="172"/>
    </location>
</feature>